<dbReference type="InterPro" id="IPR039426">
    <property type="entry name" value="TonB-dep_rcpt-like"/>
</dbReference>
<keyword evidence="1" id="KW-0813">Transport</keyword>
<name>A0A9E2S9L0_9BACT</name>
<dbReference type="Pfam" id="PF07715">
    <property type="entry name" value="Plug"/>
    <property type="match status" value="1"/>
</dbReference>
<dbReference type="NCBIfam" id="TIGR04056">
    <property type="entry name" value="OMP_RagA_SusC"/>
    <property type="match status" value="1"/>
</dbReference>
<evidence type="ECO:0000256" key="1">
    <source>
        <dbReference type="PROSITE-ProRule" id="PRU01360"/>
    </source>
</evidence>
<dbReference type="InterPro" id="IPR023996">
    <property type="entry name" value="TonB-dep_OMP_SusC/RagA"/>
</dbReference>
<keyword evidence="4" id="KW-1185">Reference proteome</keyword>
<sequence length="1032" mass="114238">MKEFFKNKFLRHGILLLVVIFTFNIFAAHAQAQNKISGSVLNAAKEPLPLVTITNRKASIAVTTNENGQFTITAKKGDVIEASMVGYNSQTITIKNTNIIVFTLEQSEAKMNEVVVVGYGTQKKVNVSGSVNTVKVGSLINRPVTDLTSSLQGQVAGVTVVGRPGDVGQNNKSINIQGRGNLGGSDPFYVVDGVPVTVSDFNRINPSDIESMSILKDAAASSIYGSRAAYGVILVTTKKGKEGKMQLSFNGYYGTQTPTVLPHTLDATNYALLRNEAAQNDGKGANYYYTNEEIQKFRDGSDPDNYPNTNWYDLAYKKNAPIWQSEISAQGGGKTQYFLSGSVMKQGSLVPGKDLTRYSLRSNTSSQVTNNFRIGSNLSYIRDGYNFDGAQFSYTTLAAEVPTMVNKQSDGTWGTMNAGAVDAGRAKGNPIRTLQEGGHSSYETNRFIGSLNANLSPIKGMNLNGMVSYNMLNYRNSSFSNYMDPVINWQTKEPIPSTASSSPNRLSESWESSGNLLLQFTGDYEKTIKNHNLKILLGTSYEDYIDRTLGAWRQNFVSNDLNVIDAGDIGTTSNDLGNNGSTQQRTFNSYFGRLNYNYSEKYFVEANIRRDASSQFAPGRRWGTFPSVSAAWRISKESFFRNVKGVDELKLRASWGKLGNVNNVGYYDYFDGLSSGTVGVLNNSLVSGVYQTRLANPNLTWEVVDVKNIGLDGTFFNHKLTVQADVFNRMTSDILLNLPVPYEWGVPGESQPQNAGKVQNKGVELTLNYSDNIGDFHYSVGGNMSRIWNKIIDLHGQDNQIYSDGEGTFIYKEGQAIGSFYMIKSDGLFVDQNEINKHAFQSSLTKPGDIKYIDQNKDNTVDGSDRVITGNNMPYFTYSFNLSLSYKGFDVNAMGQGVGGGVKVYLQNEASWAFFNGGTVKEYHLGRWTPQNPDPHAIYPRLSESYPENYGNDFWMYNADYFRIKVLSVGYTLPQNVISKMHLQKLRLYLSSNNLFTFSSDKRLKDFDPEVPSSRATFPQLKSVSAGLNVIF</sequence>
<evidence type="ECO:0000313" key="3">
    <source>
        <dbReference type="EMBL" id="MBV4355870.1"/>
    </source>
</evidence>
<feature type="domain" description="TonB-dependent receptor plug" evidence="2">
    <location>
        <begin position="124"/>
        <end position="232"/>
    </location>
</feature>
<dbReference type="InterPro" id="IPR012910">
    <property type="entry name" value="Plug_dom"/>
</dbReference>
<keyword evidence="3" id="KW-0675">Receptor</keyword>
<dbReference type="EMBL" id="JAHSPG010000001">
    <property type="protein sequence ID" value="MBV4355870.1"/>
    <property type="molecule type" value="Genomic_DNA"/>
</dbReference>
<comment type="similarity">
    <text evidence="1">Belongs to the TonB-dependent receptor family.</text>
</comment>
<keyword evidence="1" id="KW-0472">Membrane</keyword>
<dbReference type="AlphaFoldDB" id="A0A9E2S9L0"/>
<reference evidence="3" key="1">
    <citation type="submission" date="2021-06" db="EMBL/GenBank/DDBJ databases">
        <authorList>
            <person name="Huq M.A."/>
        </authorList>
    </citation>
    <scope>NUCLEOTIDE SEQUENCE</scope>
    <source>
        <strain evidence="3">MAH-26</strain>
    </source>
</reference>
<proteinExistence type="inferred from homology"/>
<protein>
    <submittedName>
        <fullName evidence="3">TonB-dependent receptor</fullName>
    </submittedName>
</protein>
<comment type="caution">
    <text evidence="3">The sequence shown here is derived from an EMBL/GenBank/DDBJ whole genome shotgun (WGS) entry which is preliminary data.</text>
</comment>
<organism evidence="3 4">
    <name type="scientific">Pinibacter aurantiacus</name>
    <dbReference type="NCBI Taxonomy" id="2851599"/>
    <lineage>
        <taxon>Bacteria</taxon>
        <taxon>Pseudomonadati</taxon>
        <taxon>Bacteroidota</taxon>
        <taxon>Chitinophagia</taxon>
        <taxon>Chitinophagales</taxon>
        <taxon>Chitinophagaceae</taxon>
        <taxon>Pinibacter</taxon>
    </lineage>
</organism>
<evidence type="ECO:0000313" key="4">
    <source>
        <dbReference type="Proteomes" id="UP000812270"/>
    </source>
</evidence>
<keyword evidence="1" id="KW-1134">Transmembrane beta strand</keyword>
<dbReference type="Pfam" id="PF13715">
    <property type="entry name" value="CarbopepD_reg_2"/>
    <property type="match status" value="1"/>
</dbReference>
<accession>A0A9E2S9L0</accession>
<gene>
    <name evidence="3" type="ORF">KTO63_01840</name>
</gene>
<dbReference type="RefSeq" id="WP_217789416.1">
    <property type="nucleotide sequence ID" value="NZ_JAHSPG010000001.1"/>
</dbReference>
<evidence type="ECO:0000259" key="2">
    <source>
        <dbReference type="Pfam" id="PF07715"/>
    </source>
</evidence>
<dbReference type="PROSITE" id="PS52016">
    <property type="entry name" value="TONB_DEPENDENT_REC_3"/>
    <property type="match status" value="1"/>
</dbReference>
<dbReference type="Proteomes" id="UP000812270">
    <property type="component" value="Unassembled WGS sequence"/>
</dbReference>
<keyword evidence="1" id="KW-0998">Cell outer membrane</keyword>
<comment type="subcellular location">
    <subcellularLocation>
        <location evidence="1">Cell outer membrane</location>
        <topology evidence="1">Multi-pass membrane protein</topology>
    </subcellularLocation>
</comment>
<dbReference type="GO" id="GO:0009279">
    <property type="term" value="C:cell outer membrane"/>
    <property type="evidence" value="ECO:0007669"/>
    <property type="project" value="UniProtKB-SubCell"/>
</dbReference>
<keyword evidence="1" id="KW-0812">Transmembrane</keyword>
<dbReference type="NCBIfam" id="TIGR04057">
    <property type="entry name" value="SusC_RagA_signa"/>
    <property type="match status" value="1"/>
</dbReference>
<dbReference type="InterPro" id="IPR023997">
    <property type="entry name" value="TonB-dep_OMP_SusC/RagA_CS"/>
</dbReference>